<evidence type="ECO:0000313" key="3">
    <source>
        <dbReference type="Proteomes" id="UP000657372"/>
    </source>
</evidence>
<dbReference type="RefSeq" id="WP_124572397.1">
    <property type="nucleotide sequence ID" value="NZ_JADOEL010000011.1"/>
</dbReference>
<accession>A0ABS0EV18</accession>
<gene>
    <name evidence="2" type="ORF">IXC47_13305</name>
</gene>
<evidence type="ECO:0000313" key="2">
    <source>
        <dbReference type="EMBL" id="MBF8178661.1"/>
    </source>
</evidence>
<feature type="compositionally biased region" description="Basic and acidic residues" evidence="1">
    <location>
        <begin position="8"/>
        <end position="61"/>
    </location>
</feature>
<keyword evidence="3" id="KW-1185">Reference proteome</keyword>
<comment type="caution">
    <text evidence="2">The sequence shown here is derived from an EMBL/GenBank/DDBJ whole genome shotgun (WGS) entry which is preliminary data.</text>
</comment>
<dbReference type="EMBL" id="JADOEL010000011">
    <property type="protein sequence ID" value="MBF8178661.1"/>
    <property type="molecule type" value="Genomic_DNA"/>
</dbReference>
<evidence type="ECO:0000256" key="1">
    <source>
        <dbReference type="SAM" id="MobiDB-lite"/>
    </source>
</evidence>
<feature type="region of interest" description="Disordered" evidence="1">
    <location>
        <begin position="1"/>
        <end position="61"/>
    </location>
</feature>
<reference evidence="2 3" key="1">
    <citation type="submission" date="2020-11" db="EMBL/GenBank/DDBJ databases">
        <title>WGS of Herminiimonas contaminans strain Marseille-Q4544 isolated from planarians Schmidtea mediterranea.</title>
        <authorList>
            <person name="Kangale L."/>
        </authorList>
    </citation>
    <scope>NUCLEOTIDE SEQUENCE [LARGE SCALE GENOMIC DNA]</scope>
    <source>
        <strain evidence="2 3">Marseille-Q4544</strain>
    </source>
</reference>
<sequence length="61" mass="6973">MSQPWNTESKDEEKQSGKLSSVEELRKVKHPDHSLLSDEVKNEEKLKGLVDEDHPFPSKGN</sequence>
<proteinExistence type="predicted"/>
<organism evidence="2 3">
    <name type="scientific">Herminiimonas contaminans</name>
    <dbReference type="NCBI Taxonomy" id="1111140"/>
    <lineage>
        <taxon>Bacteria</taxon>
        <taxon>Pseudomonadati</taxon>
        <taxon>Pseudomonadota</taxon>
        <taxon>Betaproteobacteria</taxon>
        <taxon>Burkholderiales</taxon>
        <taxon>Oxalobacteraceae</taxon>
        <taxon>Herminiimonas</taxon>
    </lineage>
</organism>
<dbReference type="Proteomes" id="UP000657372">
    <property type="component" value="Unassembled WGS sequence"/>
</dbReference>
<name>A0ABS0EV18_9BURK</name>
<protein>
    <submittedName>
        <fullName evidence="2">Uncharacterized protein</fullName>
    </submittedName>
</protein>